<protein>
    <submittedName>
        <fullName evidence="2">AAA family ATPase</fullName>
    </submittedName>
</protein>
<sequence length="487" mass="54390">MLISKIKAGNKTILMRSSATSNIFDVCSLSLLIGPNGSGKSMLLKQIAEYFSGQFNSVIASEIQVHMVNGGPLHSSSAVENWGVIYYSAVPYGPTFKRLDNLLDASARRSNNLDMFEIAKQARVMEFFGFKPIVEFNANWNISETIQNVIDVLYDHAVPPKLSLFPGTPIFDRLYDMALDPEGVNVVNFWDQKEAARSALHAYLSYEVDRGLAMATLLVLQKAVRQKNSRDIILSILDMCLSTPLSGRLATPEKSTQRYVDDIYNAHYILGRTNLFRRARAKLASKLSKRFTLPIEDFAPSSPESASVGYFTTRLDGMSSGQAALISQFCRIAKALSAMAKRRKNILLLIDEGDAFLHLEWQRIYIHQLNQFLAMERDMRGLETLQVVMSTHSPLLATDVPKQFVCRLDDGAHGKTPIAFAATLHALLNQSFQSRTIGEFASQRINELINNLKEGIEGKRDKIVTDSIDNPIILAELDRLVSFEGNE</sequence>
<evidence type="ECO:0000313" key="3">
    <source>
        <dbReference type="Proteomes" id="UP000423413"/>
    </source>
</evidence>
<dbReference type="EMBL" id="CP046441">
    <property type="protein sequence ID" value="QGT80925.1"/>
    <property type="molecule type" value="Genomic_DNA"/>
</dbReference>
<dbReference type="Gene3D" id="3.40.50.300">
    <property type="entry name" value="P-loop containing nucleotide triphosphate hydrolases"/>
    <property type="match status" value="1"/>
</dbReference>
<dbReference type="SMART" id="SM00382">
    <property type="entry name" value="AAA"/>
    <property type="match status" value="1"/>
</dbReference>
<dbReference type="Proteomes" id="UP000423413">
    <property type="component" value="Chromosome"/>
</dbReference>
<dbReference type="InterPro" id="IPR003593">
    <property type="entry name" value="AAA+_ATPase"/>
</dbReference>
<reference evidence="2 3" key="1">
    <citation type="submission" date="2019-11" db="EMBL/GenBank/DDBJ databases">
        <title>Complete genome sequence of Pseudomonas syringae pv. coronafaciens isolate B19001 originated in imported oat cereal.</title>
        <authorList>
            <person name="Kim S.M."/>
            <person name="Lee B.C."/>
            <person name="Seo S.J."/>
            <person name="Lee J.E."/>
            <person name="Choi N.J."/>
            <person name="Park J.H."/>
        </authorList>
    </citation>
    <scope>NUCLEOTIDE SEQUENCE [LARGE SCALE GENOMIC DNA]</scope>
    <source>
        <strain evidence="2 3">B19001</strain>
    </source>
</reference>
<gene>
    <name evidence="2" type="ORF">GMO17_06880</name>
</gene>
<proteinExistence type="predicted"/>
<dbReference type="AlphaFoldDB" id="A0AAE6QEB2"/>
<name>A0AAE6QEB2_9PSED</name>
<evidence type="ECO:0000313" key="2">
    <source>
        <dbReference type="EMBL" id="QGT80925.1"/>
    </source>
</evidence>
<dbReference type="SUPFAM" id="SSF52540">
    <property type="entry name" value="P-loop containing nucleoside triphosphate hydrolases"/>
    <property type="match status" value="1"/>
</dbReference>
<accession>A0AAE6QEB2</accession>
<dbReference type="InterPro" id="IPR027417">
    <property type="entry name" value="P-loop_NTPase"/>
</dbReference>
<evidence type="ECO:0000259" key="1">
    <source>
        <dbReference type="SMART" id="SM00382"/>
    </source>
</evidence>
<organism evidence="2 3">
    <name type="scientific">Pseudomonas coronafaciens pv. coronafaciens</name>
    <dbReference type="NCBI Taxonomy" id="235275"/>
    <lineage>
        <taxon>Bacteria</taxon>
        <taxon>Pseudomonadati</taxon>
        <taxon>Pseudomonadota</taxon>
        <taxon>Gammaproteobacteria</taxon>
        <taxon>Pseudomonadales</taxon>
        <taxon>Pseudomonadaceae</taxon>
        <taxon>Pseudomonas</taxon>
        <taxon>Pseudomonas coronafaciens</taxon>
    </lineage>
</organism>
<feature type="domain" description="AAA+ ATPase" evidence="1">
    <location>
        <begin position="26"/>
        <end position="412"/>
    </location>
</feature>